<dbReference type="InterPro" id="IPR009056">
    <property type="entry name" value="Cyt_c-like_dom"/>
</dbReference>
<organism evidence="6 7">
    <name type="scientific">Helicobacter ibis</name>
    <dbReference type="NCBI Taxonomy" id="2962633"/>
    <lineage>
        <taxon>Bacteria</taxon>
        <taxon>Pseudomonadati</taxon>
        <taxon>Campylobacterota</taxon>
        <taxon>Epsilonproteobacteria</taxon>
        <taxon>Campylobacterales</taxon>
        <taxon>Helicobacteraceae</taxon>
        <taxon>Helicobacter</taxon>
    </lineage>
</organism>
<dbReference type="PROSITE" id="PS51007">
    <property type="entry name" value="CYTC"/>
    <property type="match status" value="1"/>
</dbReference>
<evidence type="ECO:0000259" key="5">
    <source>
        <dbReference type="PROSITE" id="PS51007"/>
    </source>
</evidence>
<keyword evidence="3 4" id="KW-0408">Iron</keyword>
<dbReference type="SUPFAM" id="SSF46626">
    <property type="entry name" value="Cytochrome c"/>
    <property type="match status" value="1"/>
</dbReference>
<dbReference type="Proteomes" id="UP001210261">
    <property type="component" value="Unassembled WGS sequence"/>
</dbReference>
<dbReference type="RefSeq" id="WP_271021705.1">
    <property type="nucleotide sequence ID" value="NZ_JAQHXR010000004.1"/>
</dbReference>
<evidence type="ECO:0000256" key="3">
    <source>
        <dbReference type="ARBA" id="ARBA00023004"/>
    </source>
</evidence>
<evidence type="ECO:0000313" key="6">
    <source>
        <dbReference type="EMBL" id="MDA3969355.1"/>
    </source>
</evidence>
<gene>
    <name evidence="6" type="ORF">PF021_06670</name>
</gene>
<protein>
    <submittedName>
        <fullName evidence="6">C-type cytochrome</fullName>
    </submittedName>
</protein>
<dbReference type="Gene3D" id="1.10.760.10">
    <property type="entry name" value="Cytochrome c-like domain"/>
    <property type="match status" value="1"/>
</dbReference>
<feature type="domain" description="Cytochrome c" evidence="5">
    <location>
        <begin position="83"/>
        <end position="165"/>
    </location>
</feature>
<keyword evidence="7" id="KW-1185">Reference proteome</keyword>
<dbReference type="InterPro" id="IPR036909">
    <property type="entry name" value="Cyt_c-like_dom_sf"/>
</dbReference>
<comment type="caution">
    <text evidence="6">The sequence shown here is derived from an EMBL/GenBank/DDBJ whole genome shotgun (WGS) entry which is preliminary data.</text>
</comment>
<proteinExistence type="predicted"/>
<evidence type="ECO:0000256" key="4">
    <source>
        <dbReference type="PROSITE-ProRule" id="PRU00433"/>
    </source>
</evidence>
<evidence type="ECO:0000256" key="1">
    <source>
        <dbReference type="ARBA" id="ARBA00022617"/>
    </source>
</evidence>
<dbReference type="Pfam" id="PF00034">
    <property type="entry name" value="Cytochrom_C"/>
    <property type="match status" value="1"/>
</dbReference>
<sequence>MKKLLIATLLSMNLISANECVCFELKGEFGEEIREILKKYSKNLGSKDIKIVRENDDLTPQEKSFVDSLLGTGNPTSTRAYQANKENGEKLYKRDCASCHGQKAETSVATRKPINTWKASDIVDELRTYQNQTFEGQSRFVKNQIAQRYSKDDMRDIAYFIESLR</sequence>
<evidence type="ECO:0000313" key="7">
    <source>
        <dbReference type="Proteomes" id="UP001210261"/>
    </source>
</evidence>
<keyword evidence="2 4" id="KW-0479">Metal-binding</keyword>
<name>A0ABT4VGV8_9HELI</name>
<evidence type="ECO:0000256" key="2">
    <source>
        <dbReference type="ARBA" id="ARBA00022723"/>
    </source>
</evidence>
<accession>A0ABT4VGV8</accession>
<keyword evidence="1 4" id="KW-0349">Heme</keyword>
<dbReference type="EMBL" id="JAQHXR010000004">
    <property type="protein sequence ID" value="MDA3969355.1"/>
    <property type="molecule type" value="Genomic_DNA"/>
</dbReference>
<reference evidence="6 7" key="1">
    <citation type="submission" date="2023-01" db="EMBL/GenBank/DDBJ databases">
        <title>Description of Helicobacter ibis sp. nov. isolated from faecal droppings of black-faced ibis (Theristicus melanopis).</title>
        <authorList>
            <person name="Lopez-Cantillo M."/>
            <person name="Vidal-Veuthey B."/>
            <person name="Mella A."/>
            <person name="De La Haba R."/>
            <person name="Collado L."/>
        </authorList>
    </citation>
    <scope>NUCLEOTIDE SEQUENCE [LARGE SCALE GENOMIC DNA]</scope>
    <source>
        <strain evidence="6 7">A82</strain>
    </source>
</reference>